<dbReference type="PANTHER" id="PTHR21148">
    <property type="entry name" value="THIOREDOXIN DOMAIN-CONTAINING PROTEIN 9"/>
    <property type="match status" value="1"/>
</dbReference>
<dbReference type="InterPro" id="IPR036249">
    <property type="entry name" value="Thioredoxin-like_sf"/>
</dbReference>
<dbReference type="Pfam" id="PF00085">
    <property type="entry name" value="Thioredoxin"/>
    <property type="match status" value="1"/>
</dbReference>
<evidence type="ECO:0000313" key="4">
    <source>
        <dbReference type="Proteomes" id="UP000316726"/>
    </source>
</evidence>
<dbReference type="STRING" id="1764295.A0A5B8MRN9"/>
<dbReference type="SUPFAM" id="SSF52833">
    <property type="entry name" value="Thioredoxin-like"/>
    <property type="match status" value="1"/>
</dbReference>
<evidence type="ECO:0000259" key="2">
    <source>
        <dbReference type="Pfam" id="PF00085"/>
    </source>
</evidence>
<feature type="domain" description="Thioredoxin" evidence="2">
    <location>
        <begin position="71"/>
        <end position="157"/>
    </location>
</feature>
<dbReference type="InterPro" id="IPR013766">
    <property type="entry name" value="Thioredoxin_domain"/>
</dbReference>
<dbReference type="EMBL" id="CP031042">
    <property type="protein sequence ID" value="QDZ22937.1"/>
    <property type="molecule type" value="Genomic_DNA"/>
</dbReference>
<reference evidence="3 4" key="1">
    <citation type="submission" date="2018-07" db="EMBL/GenBank/DDBJ databases">
        <title>The complete nuclear genome of the prasinophyte Chloropicon primus (CCMP1205).</title>
        <authorList>
            <person name="Pombert J.-F."/>
            <person name="Otis C."/>
            <person name="Turmel M."/>
            <person name="Lemieux C."/>
        </authorList>
    </citation>
    <scope>NUCLEOTIDE SEQUENCE [LARGE SCALE GENOMIC DNA]</scope>
    <source>
        <strain evidence="3 4">CCMP1205</strain>
    </source>
</reference>
<proteinExistence type="predicted"/>
<name>A0A5B8MRN9_9CHLO</name>
<dbReference type="AlphaFoldDB" id="A0A5B8MRN9"/>
<feature type="region of interest" description="Disordered" evidence="1">
    <location>
        <begin position="185"/>
        <end position="219"/>
    </location>
</feature>
<dbReference type="OrthoDB" id="10257948at2759"/>
<gene>
    <name evidence="3" type="ORF">A3770_09p54550</name>
</gene>
<evidence type="ECO:0000313" key="3">
    <source>
        <dbReference type="EMBL" id="QDZ22937.1"/>
    </source>
</evidence>
<organism evidence="3 4">
    <name type="scientific">Chloropicon primus</name>
    <dbReference type="NCBI Taxonomy" id="1764295"/>
    <lineage>
        <taxon>Eukaryota</taxon>
        <taxon>Viridiplantae</taxon>
        <taxon>Chlorophyta</taxon>
        <taxon>Chloropicophyceae</taxon>
        <taxon>Chloropicales</taxon>
        <taxon>Chloropicaceae</taxon>
        <taxon>Chloropicon</taxon>
    </lineage>
</organism>
<dbReference type="Proteomes" id="UP000316726">
    <property type="component" value="Chromosome 9"/>
</dbReference>
<evidence type="ECO:0000256" key="1">
    <source>
        <dbReference type="SAM" id="MobiDB-lite"/>
    </source>
</evidence>
<protein>
    <submittedName>
        <fullName evidence="3">Thioredoxin-like protein</fullName>
    </submittedName>
</protein>
<dbReference type="CDD" id="cd02989">
    <property type="entry name" value="Phd_like_TxnDC9"/>
    <property type="match status" value="1"/>
</dbReference>
<sequence>MAHQLIQQQLESNLLNIANTIEQSLDDEMHRLDNMGEEDLDRLREQRLLALKKQQKKRQEWIRKGHGEYREVEEKEFFNEMKGEDRMVCHFYRNNWPCEVMDKHLKILSTKHLETKFVKLNAEKAPFLTDRLKIWMLPTLALIKNEKTTDYVVGFDELGGVDDFQTETLAMRLVAGGIIFESDDYKPQAASEGPARSIRSATDFRNYKKTESDEDSDFD</sequence>
<accession>A0A5B8MRN9</accession>
<dbReference type="Gene3D" id="3.40.30.10">
    <property type="entry name" value="Glutaredoxin"/>
    <property type="match status" value="1"/>
</dbReference>
<keyword evidence="4" id="KW-1185">Reference proteome</keyword>